<organism evidence="1 2">
    <name type="scientific">Paenibacillus eucommiae</name>
    <dbReference type="NCBI Taxonomy" id="1355755"/>
    <lineage>
        <taxon>Bacteria</taxon>
        <taxon>Bacillati</taxon>
        <taxon>Bacillota</taxon>
        <taxon>Bacilli</taxon>
        <taxon>Bacillales</taxon>
        <taxon>Paenibacillaceae</taxon>
        <taxon>Paenibacillus</taxon>
    </lineage>
</organism>
<evidence type="ECO:0000313" key="2">
    <source>
        <dbReference type="Proteomes" id="UP001519287"/>
    </source>
</evidence>
<name>A0ABS4ITP1_9BACL</name>
<dbReference type="EMBL" id="JAGGLB010000007">
    <property type="protein sequence ID" value="MBP1990939.1"/>
    <property type="molecule type" value="Genomic_DNA"/>
</dbReference>
<protein>
    <submittedName>
        <fullName evidence="1">Uncharacterized protein</fullName>
    </submittedName>
</protein>
<accession>A0ABS4ITP1</accession>
<reference evidence="1 2" key="1">
    <citation type="submission" date="2021-03" db="EMBL/GenBank/DDBJ databases">
        <title>Genomic Encyclopedia of Type Strains, Phase IV (KMG-IV): sequencing the most valuable type-strain genomes for metagenomic binning, comparative biology and taxonomic classification.</title>
        <authorList>
            <person name="Goeker M."/>
        </authorList>
    </citation>
    <scope>NUCLEOTIDE SEQUENCE [LARGE SCALE GENOMIC DNA]</scope>
    <source>
        <strain evidence="1 2">DSM 26048</strain>
    </source>
</reference>
<keyword evidence="2" id="KW-1185">Reference proteome</keyword>
<evidence type="ECO:0000313" key="1">
    <source>
        <dbReference type="EMBL" id="MBP1990939.1"/>
    </source>
</evidence>
<gene>
    <name evidence="1" type="ORF">J2Z66_002546</name>
</gene>
<dbReference type="Proteomes" id="UP001519287">
    <property type="component" value="Unassembled WGS sequence"/>
</dbReference>
<dbReference type="RefSeq" id="WP_209971698.1">
    <property type="nucleotide sequence ID" value="NZ_JAGGLB010000007.1"/>
</dbReference>
<comment type="caution">
    <text evidence="1">The sequence shown here is derived from an EMBL/GenBank/DDBJ whole genome shotgun (WGS) entry which is preliminary data.</text>
</comment>
<proteinExistence type="predicted"/>
<sequence>MNTATDYEKWIWIELIGFDHLADDYGVEAYLERAGFIPDGLSLLLFTPDFIHAHPGMEQESLLPVEACSYAGRPYGKHRHRQAWTNYQLRGLIRELQRHGVEVYCSFFNLFLYRDDQGNEQASTWCAAHPELYEMRNTGEAFPVLNPLKRFKDGSYYEDLLISDLSKVMRDYNFDGFHGADGYTSPRLSLAEADYSDDMIGQFLHISGVELPGEIKSVCDGDPLEMKKRGDWIWKHEHMAWIRFYARRWGELWQKIMPALRQIGKKAVLNSVWTRDPFEALYRYGVDYQLLIAAGVDGIVVESGAAALSAGADGMEYEPGTEFMAMLMAVQAHVPNIKLICLNGIQDTTEQWDAISHAPTLVERDVYTFSNLYIQQREGPRRCASGFMACLGDGISRDGWEWLVNRWDLGFNGQAERVIGASYVWSDEQLYRSLAAYPAERHWPAHKFVKEMLDRGAPLHAMVNVHGLEHHSGAICITGLELLPDTELRKVLAYRNGPAVLLGTMTAPLAHELAKAGVQVECEDNRMFAIVRETGGTVVEAVAMEQGADVAAGDRAAHHAGINDALSWIKPLYYSTLSESFLQACVRLLRDISGAPRPLKNEAYIRSIALEMEPGRWRLLLQNLHMNYKSAQLDLGRPIRSIQVLTDFPGIPIFPKGPEFSLYVPGRGMVIVEVDFQV</sequence>